<feature type="compositionally biased region" description="Basic and acidic residues" evidence="1">
    <location>
        <begin position="27"/>
        <end position="51"/>
    </location>
</feature>
<evidence type="ECO:0000256" key="1">
    <source>
        <dbReference type="SAM" id="MobiDB-lite"/>
    </source>
</evidence>
<name>A0A845AIH5_9SPHN</name>
<reference evidence="2 3" key="1">
    <citation type="submission" date="2019-12" db="EMBL/GenBank/DDBJ databases">
        <title>Genomic-based taxomic classification of the family Erythrobacteraceae.</title>
        <authorList>
            <person name="Xu L."/>
        </authorList>
    </citation>
    <scope>NUCLEOTIDE SEQUENCE [LARGE SCALE GENOMIC DNA]</scope>
    <source>
        <strain evidence="2 3">KEMB 9005-328</strain>
    </source>
</reference>
<dbReference type="RefSeq" id="WP_160753704.1">
    <property type="nucleotide sequence ID" value="NZ_WTYA01000008.1"/>
</dbReference>
<dbReference type="Pfam" id="PF14559">
    <property type="entry name" value="TPR_19"/>
    <property type="match status" value="1"/>
</dbReference>
<dbReference type="EMBL" id="WTYA01000008">
    <property type="protein sequence ID" value="MXP29404.1"/>
    <property type="molecule type" value="Genomic_DNA"/>
</dbReference>
<dbReference type="SUPFAM" id="SSF48452">
    <property type="entry name" value="TPR-like"/>
    <property type="match status" value="1"/>
</dbReference>
<proteinExistence type="predicted"/>
<gene>
    <name evidence="2" type="ORF">GRI58_11275</name>
</gene>
<protein>
    <recommendedName>
        <fullName evidence="4">Tetratricopeptide repeat protein</fullName>
    </recommendedName>
</protein>
<organism evidence="2 3">
    <name type="scientific">Qipengyuania algicida</name>
    <dbReference type="NCBI Taxonomy" id="1836209"/>
    <lineage>
        <taxon>Bacteria</taxon>
        <taxon>Pseudomonadati</taxon>
        <taxon>Pseudomonadota</taxon>
        <taxon>Alphaproteobacteria</taxon>
        <taxon>Sphingomonadales</taxon>
        <taxon>Erythrobacteraceae</taxon>
        <taxon>Qipengyuania</taxon>
    </lineage>
</organism>
<sequence>MLALAPLLMMAQVGVDPTGGAIPGIPDELRNRPPREQRSAIKSIEKDKPSARLEPCLKQASNDPKSALETAKDWRRIARNSERAQAAECQGMALVGLERFGEAQDVFASARAEAPEGSVDRARLGAMAANAALAGGDAKAALAQAGTALADAKAADDNPMAAGIELDRARALVSLKQPEQAAEALASARTLDPKNGEAWLLSATLSRRMNDLAQAQTQIEQAAILSPRDPSVGLEAGVIAALAGRDENARKSFQSVITLAPDSEQAKQAQGYLDQLKP</sequence>
<dbReference type="OrthoDB" id="7566477at2"/>
<dbReference type="InterPro" id="IPR011990">
    <property type="entry name" value="TPR-like_helical_dom_sf"/>
</dbReference>
<keyword evidence="3" id="KW-1185">Reference proteome</keyword>
<comment type="caution">
    <text evidence="2">The sequence shown here is derived from an EMBL/GenBank/DDBJ whole genome shotgun (WGS) entry which is preliminary data.</text>
</comment>
<accession>A0A845AIH5</accession>
<dbReference type="Proteomes" id="UP000439780">
    <property type="component" value="Unassembled WGS sequence"/>
</dbReference>
<feature type="region of interest" description="Disordered" evidence="1">
    <location>
        <begin position="22"/>
        <end position="69"/>
    </location>
</feature>
<evidence type="ECO:0000313" key="2">
    <source>
        <dbReference type="EMBL" id="MXP29404.1"/>
    </source>
</evidence>
<evidence type="ECO:0000313" key="3">
    <source>
        <dbReference type="Proteomes" id="UP000439780"/>
    </source>
</evidence>
<evidence type="ECO:0008006" key="4">
    <source>
        <dbReference type="Google" id="ProtNLM"/>
    </source>
</evidence>
<dbReference type="Gene3D" id="1.25.40.10">
    <property type="entry name" value="Tetratricopeptide repeat domain"/>
    <property type="match status" value="1"/>
</dbReference>
<dbReference type="AlphaFoldDB" id="A0A845AIH5"/>